<keyword evidence="2" id="KW-0813">Transport</keyword>
<dbReference type="PROSITE" id="PS01037">
    <property type="entry name" value="SBP_BACTERIAL_1"/>
    <property type="match status" value="1"/>
</dbReference>
<dbReference type="SUPFAM" id="SSF53850">
    <property type="entry name" value="Periplasmic binding protein-like II"/>
    <property type="match status" value="1"/>
</dbReference>
<dbReference type="Proteomes" id="UP001595699">
    <property type="component" value="Unassembled WGS sequence"/>
</dbReference>
<dbReference type="Gene3D" id="3.40.190.10">
    <property type="entry name" value="Periplasmic binding protein-like II"/>
    <property type="match status" value="1"/>
</dbReference>
<evidence type="ECO:0000256" key="1">
    <source>
        <dbReference type="ARBA" id="ARBA00008520"/>
    </source>
</evidence>
<sequence length="461" mass="50696">MAATRSTGHGGLTRRNLLSLAGLGGAATLLPGCFSTGGSTGSSGGQSPGGKVDLTFWLPGGEDAYLKVHEKLAADYKTDNPNVTVKVTRLTGEQNFLEVLLSRIAGGNPPSATVIWDTPVALGIRGSLMALDEFMEKSENCQVSNWPEAVLKSCQANGKTYGLPFTAGSYGMFYNQEWFEEKGIPAESADFPKTLAEMRAISKEFTVWKGDRLETAGFIPSFDQYVFPLWCALNGGGIYDAENQKYTLDAEQNVELLEFLMSWLDEEYKGSITKVNNSWTSLGEAPPLFQQKRIAMQMDGTWMIGSFYQVEAKFERWEVAANPIGPSGTKTTSGYWPNWMAIPTASNDPEAAFKYLDYIAVDGAVAQFEEFPDLPTNAKVPQDIVPKRLVEKRGQEFADKTIKFFRDQLQNSSPMWDSPVQTFAVDQLTRVLERVSNKAAKPKDALAEAQKACQGELEKVL</sequence>
<dbReference type="InterPro" id="IPR006311">
    <property type="entry name" value="TAT_signal"/>
</dbReference>
<dbReference type="Pfam" id="PF13416">
    <property type="entry name" value="SBP_bac_8"/>
    <property type="match status" value="1"/>
</dbReference>
<gene>
    <name evidence="4" type="ORF">ACFOUW_09150</name>
</gene>
<dbReference type="PROSITE" id="PS51318">
    <property type="entry name" value="TAT"/>
    <property type="match status" value="1"/>
</dbReference>
<keyword evidence="3" id="KW-0732">Signal</keyword>
<comment type="caution">
    <text evidence="4">The sequence shown here is derived from an EMBL/GenBank/DDBJ whole genome shotgun (WGS) entry which is preliminary data.</text>
</comment>
<dbReference type="InterPro" id="IPR006059">
    <property type="entry name" value="SBP"/>
</dbReference>
<dbReference type="EMBL" id="JBHRZH010000006">
    <property type="protein sequence ID" value="MFC3761006.1"/>
    <property type="molecule type" value="Genomic_DNA"/>
</dbReference>
<accession>A0ABV7Y6U1</accession>
<protein>
    <submittedName>
        <fullName evidence="4">ABC transporter substrate-binding protein</fullName>
    </submittedName>
</protein>
<dbReference type="RefSeq" id="WP_205117233.1">
    <property type="nucleotide sequence ID" value="NZ_JAFBCM010000001.1"/>
</dbReference>
<reference evidence="5" key="1">
    <citation type="journal article" date="2019" name="Int. J. Syst. Evol. Microbiol.">
        <title>The Global Catalogue of Microorganisms (GCM) 10K type strain sequencing project: providing services to taxonomists for standard genome sequencing and annotation.</title>
        <authorList>
            <consortium name="The Broad Institute Genomics Platform"/>
            <consortium name="The Broad Institute Genome Sequencing Center for Infectious Disease"/>
            <person name="Wu L."/>
            <person name="Ma J."/>
        </authorList>
    </citation>
    <scope>NUCLEOTIDE SEQUENCE [LARGE SCALE GENOMIC DNA]</scope>
    <source>
        <strain evidence="5">CGMCC 4.7241</strain>
    </source>
</reference>
<dbReference type="InterPro" id="IPR006061">
    <property type="entry name" value="SBP_1_CS"/>
</dbReference>
<evidence type="ECO:0000313" key="4">
    <source>
        <dbReference type="EMBL" id="MFC3761006.1"/>
    </source>
</evidence>
<dbReference type="PANTHER" id="PTHR30061:SF50">
    <property type="entry name" value="MALTOSE_MALTODEXTRIN-BINDING PERIPLASMIC PROTEIN"/>
    <property type="match status" value="1"/>
</dbReference>
<dbReference type="PANTHER" id="PTHR30061">
    <property type="entry name" value="MALTOSE-BINDING PERIPLASMIC PROTEIN"/>
    <property type="match status" value="1"/>
</dbReference>
<evidence type="ECO:0000256" key="2">
    <source>
        <dbReference type="ARBA" id="ARBA00022448"/>
    </source>
</evidence>
<name>A0ABV7Y6U1_9ACTN</name>
<proteinExistence type="inferred from homology"/>
<keyword evidence="5" id="KW-1185">Reference proteome</keyword>
<evidence type="ECO:0000256" key="3">
    <source>
        <dbReference type="ARBA" id="ARBA00022729"/>
    </source>
</evidence>
<comment type="similarity">
    <text evidence="1">Belongs to the bacterial solute-binding protein 1 family.</text>
</comment>
<evidence type="ECO:0000313" key="5">
    <source>
        <dbReference type="Proteomes" id="UP001595699"/>
    </source>
</evidence>
<organism evidence="4 5">
    <name type="scientific">Tenggerimyces flavus</name>
    <dbReference type="NCBI Taxonomy" id="1708749"/>
    <lineage>
        <taxon>Bacteria</taxon>
        <taxon>Bacillati</taxon>
        <taxon>Actinomycetota</taxon>
        <taxon>Actinomycetes</taxon>
        <taxon>Propionibacteriales</taxon>
        <taxon>Nocardioidaceae</taxon>
        <taxon>Tenggerimyces</taxon>
    </lineage>
</organism>